<organism evidence="2 3">
    <name type="scientific">Folsomia candida</name>
    <name type="common">Springtail</name>
    <dbReference type="NCBI Taxonomy" id="158441"/>
    <lineage>
        <taxon>Eukaryota</taxon>
        <taxon>Metazoa</taxon>
        <taxon>Ecdysozoa</taxon>
        <taxon>Arthropoda</taxon>
        <taxon>Hexapoda</taxon>
        <taxon>Collembola</taxon>
        <taxon>Entomobryomorpha</taxon>
        <taxon>Isotomoidea</taxon>
        <taxon>Isotomidae</taxon>
        <taxon>Proisotominae</taxon>
        <taxon>Folsomia</taxon>
    </lineage>
</organism>
<dbReference type="Gene3D" id="1.10.238.20">
    <property type="entry name" value="Pheromone/general odorant binding protein domain"/>
    <property type="match status" value="1"/>
</dbReference>
<dbReference type="SUPFAM" id="SSF47565">
    <property type="entry name" value="Insect pheromone/odorant-binding proteins"/>
    <property type="match status" value="1"/>
</dbReference>
<dbReference type="CDD" id="cd23992">
    <property type="entry name" value="PBP_GOBP"/>
    <property type="match status" value="1"/>
</dbReference>
<dbReference type="InterPro" id="IPR006170">
    <property type="entry name" value="PBP/GOBP"/>
</dbReference>
<dbReference type="Proteomes" id="UP000198287">
    <property type="component" value="Unassembled WGS sequence"/>
</dbReference>
<dbReference type="GO" id="GO:0005549">
    <property type="term" value="F:odorant binding"/>
    <property type="evidence" value="ECO:0007669"/>
    <property type="project" value="InterPro"/>
</dbReference>
<evidence type="ECO:0000256" key="1">
    <source>
        <dbReference type="SAM" id="SignalP"/>
    </source>
</evidence>
<dbReference type="EMBL" id="LNIX01000004">
    <property type="protein sequence ID" value="OXA56618.1"/>
    <property type="molecule type" value="Genomic_DNA"/>
</dbReference>
<sequence length="220" mass="23974">MQKIGAFLVLFGSLGAVFGGSDGGCMKDFKNLKEMDAAVEKCKTKLNLKESDMQQMMPADLAKNGFDDKCMIKCVMVEMKYAKEDGTVDMKALEEDLKKNAPAGKADALVALMRECAETTAKDAAIMKDPCKSIAKTKMCYVMGQDKAKEDGTVDTKALEEDLKKYAPAGKADALVELMRECAETTAKDATIMKDPCKSIAKTKMFYVTGQDKICPPVKI</sequence>
<gene>
    <name evidence="2" type="ORF">Fcan01_09101</name>
</gene>
<evidence type="ECO:0000313" key="2">
    <source>
        <dbReference type="EMBL" id="OXA56618.1"/>
    </source>
</evidence>
<keyword evidence="1" id="KW-0732">Signal</keyword>
<dbReference type="AlphaFoldDB" id="A0A226EH89"/>
<dbReference type="Pfam" id="PF01395">
    <property type="entry name" value="PBP_GOBP"/>
    <property type="match status" value="1"/>
</dbReference>
<evidence type="ECO:0000313" key="3">
    <source>
        <dbReference type="Proteomes" id="UP000198287"/>
    </source>
</evidence>
<feature type="chain" id="PRO_5012759362" evidence="1">
    <location>
        <begin position="20"/>
        <end position="220"/>
    </location>
</feature>
<reference evidence="2 3" key="1">
    <citation type="submission" date="2015-12" db="EMBL/GenBank/DDBJ databases">
        <title>The genome of Folsomia candida.</title>
        <authorList>
            <person name="Faddeeva A."/>
            <person name="Derks M.F."/>
            <person name="Anvar Y."/>
            <person name="Smit S."/>
            <person name="Van Straalen N."/>
            <person name="Roelofs D."/>
        </authorList>
    </citation>
    <scope>NUCLEOTIDE SEQUENCE [LARGE SCALE GENOMIC DNA]</scope>
    <source>
        <strain evidence="2 3">VU population</strain>
        <tissue evidence="2">Whole body</tissue>
    </source>
</reference>
<name>A0A226EH89_FOLCA</name>
<accession>A0A226EH89</accession>
<proteinExistence type="predicted"/>
<dbReference type="InterPro" id="IPR036728">
    <property type="entry name" value="PBP_GOBP_sf"/>
</dbReference>
<protein>
    <submittedName>
        <fullName evidence="2">Uncharacterized protein</fullName>
    </submittedName>
</protein>
<comment type="caution">
    <text evidence="2">The sequence shown here is derived from an EMBL/GenBank/DDBJ whole genome shotgun (WGS) entry which is preliminary data.</text>
</comment>
<feature type="signal peptide" evidence="1">
    <location>
        <begin position="1"/>
        <end position="19"/>
    </location>
</feature>
<keyword evidence="3" id="KW-1185">Reference proteome</keyword>
<dbReference type="SMART" id="SM00708">
    <property type="entry name" value="PhBP"/>
    <property type="match status" value="1"/>
</dbReference>